<dbReference type="Gramene" id="PVH37107">
    <property type="protein sequence ID" value="PVH37107"/>
    <property type="gene ID" value="PAHAL_6G247600"/>
</dbReference>
<name>A0A2T8IHH5_9POAL</name>
<dbReference type="Proteomes" id="UP000243499">
    <property type="component" value="Chromosome 6"/>
</dbReference>
<evidence type="ECO:0000313" key="2">
    <source>
        <dbReference type="EMBL" id="PVH37107.1"/>
    </source>
</evidence>
<dbReference type="AlphaFoldDB" id="A0A2T8IHH5"/>
<evidence type="ECO:0000256" key="1">
    <source>
        <dbReference type="SAM" id="MobiDB-lite"/>
    </source>
</evidence>
<proteinExistence type="predicted"/>
<sequence>MTSAAKSETSDSENRTPEWGHGYMPGPAGCCSCVWHTVIMRPTRRRPALGSLESTAGSARLHGSSQQIVEEQTGIEEGNFL</sequence>
<gene>
    <name evidence="2" type="ORF">PAHAL_6G247600</name>
</gene>
<organism evidence="2">
    <name type="scientific">Panicum hallii</name>
    <dbReference type="NCBI Taxonomy" id="206008"/>
    <lineage>
        <taxon>Eukaryota</taxon>
        <taxon>Viridiplantae</taxon>
        <taxon>Streptophyta</taxon>
        <taxon>Embryophyta</taxon>
        <taxon>Tracheophyta</taxon>
        <taxon>Spermatophyta</taxon>
        <taxon>Magnoliopsida</taxon>
        <taxon>Liliopsida</taxon>
        <taxon>Poales</taxon>
        <taxon>Poaceae</taxon>
        <taxon>PACMAD clade</taxon>
        <taxon>Panicoideae</taxon>
        <taxon>Panicodae</taxon>
        <taxon>Paniceae</taxon>
        <taxon>Panicinae</taxon>
        <taxon>Panicum</taxon>
        <taxon>Panicum sect. Panicum</taxon>
    </lineage>
</organism>
<protein>
    <submittedName>
        <fullName evidence="2">Uncharacterized protein</fullName>
    </submittedName>
</protein>
<reference evidence="2" key="1">
    <citation type="submission" date="2018-04" db="EMBL/GenBank/DDBJ databases">
        <title>WGS assembly of Panicum hallii.</title>
        <authorList>
            <person name="Lovell J."/>
            <person name="Jenkins J."/>
            <person name="Lowry D."/>
            <person name="Mamidi S."/>
            <person name="Sreedasyam A."/>
            <person name="Weng X."/>
            <person name="Barry K."/>
            <person name="Bonette J."/>
            <person name="Campitelli B."/>
            <person name="Daum C."/>
            <person name="Gordon S."/>
            <person name="Gould B."/>
            <person name="Lipzen A."/>
            <person name="Macqueen A."/>
            <person name="Palacio-Mejia J."/>
            <person name="Plott C."/>
            <person name="Shakirov E."/>
            <person name="Shu S."/>
            <person name="Yoshinaga Y."/>
            <person name="Zane M."/>
            <person name="Rokhsar D."/>
            <person name="Grimwood J."/>
            <person name="Schmutz J."/>
            <person name="Juenger T."/>
        </authorList>
    </citation>
    <scope>NUCLEOTIDE SEQUENCE [LARGE SCALE GENOMIC DNA]</scope>
    <source>
        <strain evidence="2">FIL2</strain>
    </source>
</reference>
<feature type="compositionally biased region" description="Basic and acidic residues" evidence="1">
    <location>
        <begin position="8"/>
        <end position="18"/>
    </location>
</feature>
<dbReference type="EMBL" id="CM008051">
    <property type="protein sequence ID" value="PVH37107.1"/>
    <property type="molecule type" value="Genomic_DNA"/>
</dbReference>
<feature type="region of interest" description="Disordered" evidence="1">
    <location>
        <begin position="1"/>
        <end position="21"/>
    </location>
</feature>
<accession>A0A2T8IHH5</accession>
<feature type="compositionally biased region" description="Polar residues" evidence="1">
    <location>
        <begin position="52"/>
        <end position="70"/>
    </location>
</feature>
<feature type="region of interest" description="Disordered" evidence="1">
    <location>
        <begin position="46"/>
        <end position="81"/>
    </location>
</feature>